<sequence length="107" mass="11627">FALHDDSNEVRRRGLFALKAVAKASPPSITVHVSIIGLALVKCLRDSSTPVQTMFKLLKNLLQAWMLGDFQSSLNIGSVCLVSWISSSNPHLASCIIPITTHNIKDA</sequence>
<accession>A0ACC4B994</accession>
<evidence type="ECO:0000313" key="1">
    <source>
        <dbReference type="EMBL" id="KAL3575159.1"/>
    </source>
</evidence>
<evidence type="ECO:0000313" key="2">
    <source>
        <dbReference type="Proteomes" id="UP000309997"/>
    </source>
</evidence>
<name>A0ACC4B994_POPAL</name>
<gene>
    <name evidence="1" type="ORF">D5086_023260</name>
</gene>
<protein>
    <submittedName>
        <fullName evidence="1">Uncharacterized protein</fullName>
    </submittedName>
</protein>
<dbReference type="Proteomes" id="UP000309997">
    <property type="component" value="Unassembled WGS sequence"/>
</dbReference>
<comment type="caution">
    <text evidence="1">The sequence shown here is derived from an EMBL/GenBank/DDBJ whole genome shotgun (WGS) entry which is preliminary data.</text>
</comment>
<reference evidence="1 2" key="1">
    <citation type="journal article" date="2024" name="Plant Biotechnol. J.">
        <title>Genome and CRISPR/Cas9 system of a widespread forest tree (Populus alba) in the world.</title>
        <authorList>
            <person name="Liu Y.J."/>
            <person name="Jiang P.F."/>
            <person name="Han X.M."/>
            <person name="Li X.Y."/>
            <person name="Wang H.M."/>
            <person name="Wang Y.J."/>
            <person name="Wang X.X."/>
            <person name="Zeng Q.Y."/>
        </authorList>
    </citation>
    <scope>NUCLEOTIDE SEQUENCE [LARGE SCALE GENOMIC DNA]</scope>
    <source>
        <strain evidence="2">cv. PAL-ZL1</strain>
    </source>
</reference>
<organism evidence="1 2">
    <name type="scientific">Populus alba</name>
    <name type="common">White poplar</name>
    <dbReference type="NCBI Taxonomy" id="43335"/>
    <lineage>
        <taxon>Eukaryota</taxon>
        <taxon>Viridiplantae</taxon>
        <taxon>Streptophyta</taxon>
        <taxon>Embryophyta</taxon>
        <taxon>Tracheophyta</taxon>
        <taxon>Spermatophyta</taxon>
        <taxon>Magnoliopsida</taxon>
        <taxon>eudicotyledons</taxon>
        <taxon>Gunneridae</taxon>
        <taxon>Pentapetalae</taxon>
        <taxon>rosids</taxon>
        <taxon>fabids</taxon>
        <taxon>Malpighiales</taxon>
        <taxon>Salicaceae</taxon>
        <taxon>Saliceae</taxon>
        <taxon>Populus</taxon>
    </lineage>
</organism>
<feature type="non-terminal residue" evidence="1">
    <location>
        <position position="107"/>
    </location>
</feature>
<feature type="non-terminal residue" evidence="1">
    <location>
        <position position="1"/>
    </location>
</feature>
<dbReference type="EMBL" id="RCHU02000012">
    <property type="protein sequence ID" value="KAL3575159.1"/>
    <property type="molecule type" value="Genomic_DNA"/>
</dbReference>
<proteinExistence type="predicted"/>
<keyword evidence="2" id="KW-1185">Reference proteome</keyword>